<evidence type="ECO:0000256" key="8">
    <source>
        <dbReference type="ARBA" id="ARBA00026068"/>
    </source>
</evidence>
<keyword evidence="12" id="KW-1185">Reference proteome</keyword>
<organism evidence="11 12">
    <name type="scientific">Syntrophothermus lipocalidus (strain DSM 12680 / TGB-C1)</name>
    <dbReference type="NCBI Taxonomy" id="643648"/>
    <lineage>
        <taxon>Bacteria</taxon>
        <taxon>Bacillati</taxon>
        <taxon>Bacillota</taxon>
        <taxon>Clostridia</taxon>
        <taxon>Eubacteriales</taxon>
        <taxon>Syntrophomonadaceae</taxon>
        <taxon>Syntrophothermus</taxon>
    </lineage>
</organism>
<keyword evidence="6" id="KW-0131">Cell cycle</keyword>
<dbReference type="GO" id="GO:0043093">
    <property type="term" value="P:FtsZ-dependent cytokinesis"/>
    <property type="evidence" value="ECO:0007669"/>
    <property type="project" value="TreeGrafter"/>
</dbReference>
<protein>
    <recommendedName>
        <fullName evidence="2">Cell division protein ZapA</fullName>
    </recommendedName>
    <alternativeName>
        <fullName evidence="9">Z ring-associated protein ZapA</fullName>
    </alternativeName>
</protein>
<dbReference type="GO" id="GO:0030428">
    <property type="term" value="C:cell septum"/>
    <property type="evidence" value="ECO:0007669"/>
    <property type="project" value="TreeGrafter"/>
</dbReference>
<accession>D7CP46</accession>
<reference evidence="11 12" key="2">
    <citation type="journal article" date="2010" name="Stand. Genomic Sci.">
        <title>Complete genome sequence of Syntrophothermus lipocalidus type strain (TGB-C1).</title>
        <authorList>
            <person name="Djao O.D."/>
            <person name="Zhang X."/>
            <person name="Lucas S."/>
            <person name="Lapidus A."/>
            <person name="Del Rio T.G."/>
            <person name="Nolan M."/>
            <person name="Tice H."/>
            <person name="Cheng J.F."/>
            <person name="Han C."/>
            <person name="Tapia R."/>
            <person name="Goodwin L."/>
            <person name="Pitluck S."/>
            <person name="Liolios K."/>
            <person name="Ivanova N."/>
            <person name="Mavromatis K."/>
            <person name="Mikhailova N."/>
            <person name="Ovchinnikova G."/>
            <person name="Pati A."/>
            <person name="Brambilla E."/>
            <person name="Chen A."/>
            <person name="Palaniappan K."/>
            <person name="Land M."/>
            <person name="Hauser L."/>
            <person name="Chang Y.J."/>
            <person name="Jeffries C.D."/>
            <person name="Rohde M."/>
            <person name="Sikorski J."/>
            <person name="Spring S."/>
            <person name="Goker M."/>
            <person name="Detter J.C."/>
            <person name="Woyke T."/>
            <person name="Bristow J."/>
            <person name="Eisen J.A."/>
            <person name="Markowitz V."/>
            <person name="Hugenholtz P."/>
            <person name="Kyrpides N.C."/>
            <person name="Klenk H.P."/>
        </authorList>
    </citation>
    <scope>NUCLEOTIDE SEQUENCE [LARGE SCALE GENOMIC DNA]</scope>
    <source>
        <strain evidence="12">DSM 12680 / TGB-C1</strain>
    </source>
</reference>
<evidence type="ECO:0000256" key="6">
    <source>
        <dbReference type="ARBA" id="ARBA00023306"/>
    </source>
</evidence>
<dbReference type="eggNOG" id="COG3027">
    <property type="taxonomic scope" value="Bacteria"/>
</dbReference>
<dbReference type="InterPro" id="IPR036192">
    <property type="entry name" value="Cell_div_ZapA-like_sf"/>
</dbReference>
<comment type="function">
    <text evidence="7">Activator of cell division through the inhibition of FtsZ GTPase activity, therefore promoting FtsZ assembly into bundles of protofilaments necessary for the formation of the division Z ring. It is recruited early at mid-cell but it is not essential for cell division.</text>
</comment>
<dbReference type="GO" id="GO:0000917">
    <property type="term" value="P:division septum assembly"/>
    <property type="evidence" value="ECO:0007669"/>
    <property type="project" value="UniProtKB-KW"/>
</dbReference>
<dbReference type="SUPFAM" id="SSF102829">
    <property type="entry name" value="Cell division protein ZapA-like"/>
    <property type="match status" value="1"/>
</dbReference>
<dbReference type="InterPro" id="IPR007838">
    <property type="entry name" value="Cell_div_ZapA-like"/>
</dbReference>
<evidence type="ECO:0000256" key="7">
    <source>
        <dbReference type="ARBA" id="ARBA00024910"/>
    </source>
</evidence>
<gene>
    <name evidence="11" type="ordered locus">Slip_1724</name>
</gene>
<sequence length="92" mass="10443">MKERKSEFTRVNVKIFGEDYVVKGTEDPEYIQMLAAYVDRKMQGISQKMPSLPATKVAVLAALNLADELSKLQEDYDELVKKLEEGKTSRMG</sequence>
<dbReference type="InterPro" id="IPR053712">
    <property type="entry name" value="Bac_CellDiv_Activator"/>
</dbReference>
<proteinExistence type="predicted"/>
<reference evidence="12" key="1">
    <citation type="journal article" date="2010" name="Stand. Genomic Sci.">
        <title>Complete genome sequence of Syntrophothermus lipocalidus type strain (TGB-C1T).</title>
        <authorList>
            <consortium name="US DOE Joint Genome Institute (JGI-PGF)"/>
            <person name="Djao O."/>
            <person name="Zhang X."/>
            <person name="Lucas S."/>
            <person name="Lapidus A."/>
            <person name="Glavina Del Rio T."/>
            <person name="Nolan M."/>
            <person name="Tice H."/>
            <person name="Cheng J."/>
            <person name="Han C."/>
            <person name="Tapia R."/>
            <person name="Goodwin L."/>
            <person name="Pitluck S."/>
            <person name="Liolios K."/>
            <person name="Ivanova N."/>
            <person name="Mavromatis K."/>
            <person name="Mikhailova N."/>
            <person name="Ovchinnikova G."/>
            <person name="Pati A."/>
            <person name="Brambilla E."/>
            <person name="Chen A."/>
            <person name="Palaniappan K."/>
            <person name="Land M."/>
            <person name="Hauser L."/>
            <person name="Chang Y."/>
            <person name="Jeffries C."/>
            <person name="Rohde M."/>
            <person name="Sikorski J."/>
            <person name="Spring S."/>
            <person name="Goker M."/>
            <person name="Detter J."/>
            <person name="Woyke T."/>
            <person name="Bristow J."/>
            <person name="Eisen J."/>
            <person name="Markowitz V."/>
            <person name="Hugenholtz P."/>
            <person name="Kyrpides N."/>
            <person name="Klenk H."/>
        </authorList>
    </citation>
    <scope>NUCLEOTIDE SEQUENCE [LARGE SCALE GENOMIC DNA]</scope>
    <source>
        <strain evidence="12">DSM 12680 / TGB-C1</strain>
    </source>
</reference>
<dbReference type="PANTHER" id="PTHR34981:SF1">
    <property type="entry name" value="CELL DIVISION PROTEIN ZAPA"/>
    <property type="match status" value="1"/>
</dbReference>
<keyword evidence="5" id="KW-0717">Septation</keyword>
<evidence type="ECO:0000256" key="9">
    <source>
        <dbReference type="ARBA" id="ARBA00033158"/>
    </source>
</evidence>
<comment type="subcellular location">
    <subcellularLocation>
        <location evidence="1">Cytoplasm</location>
    </subcellularLocation>
</comment>
<dbReference type="Pfam" id="PF05164">
    <property type="entry name" value="ZapA"/>
    <property type="match status" value="1"/>
</dbReference>
<evidence type="ECO:0000256" key="3">
    <source>
        <dbReference type="ARBA" id="ARBA00022490"/>
    </source>
</evidence>
<evidence type="ECO:0000256" key="5">
    <source>
        <dbReference type="ARBA" id="ARBA00023210"/>
    </source>
</evidence>
<dbReference type="GO" id="GO:0000921">
    <property type="term" value="P:septin ring assembly"/>
    <property type="evidence" value="ECO:0007669"/>
    <property type="project" value="TreeGrafter"/>
</dbReference>
<comment type="subunit">
    <text evidence="8">Homodimer. Interacts with FtsZ.</text>
</comment>
<name>D7CP46_SYNLT</name>
<dbReference type="RefSeq" id="WP_013175883.1">
    <property type="nucleotide sequence ID" value="NC_014220.1"/>
</dbReference>
<feature type="coiled-coil region" evidence="10">
    <location>
        <begin position="62"/>
        <end position="89"/>
    </location>
</feature>
<dbReference type="GO" id="GO:0005829">
    <property type="term" value="C:cytosol"/>
    <property type="evidence" value="ECO:0007669"/>
    <property type="project" value="TreeGrafter"/>
</dbReference>
<dbReference type="STRING" id="643648.Slip_1724"/>
<keyword evidence="4" id="KW-0132">Cell division</keyword>
<dbReference type="PANTHER" id="PTHR34981">
    <property type="entry name" value="CELL DIVISION PROTEIN ZAPA"/>
    <property type="match status" value="1"/>
</dbReference>
<dbReference type="HOGENOM" id="CLU_116623_4_2_9"/>
<dbReference type="AlphaFoldDB" id="D7CP46"/>
<keyword evidence="3" id="KW-0963">Cytoplasm</keyword>
<evidence type="ECO:0000256" key="10">
    <source>
        <dbReference type="SAM" id="Coils"/>
    </source>
</evidence>
<dbReference type="EMBL" id="CP002048">
    <property type="protein sequence ID" value="ADI02481.1"/>
    <property type="molecule type" value="Genomic_DNA"/>
</dbReference>
<dbReference type="OrthoDB" id="9808604at2"/>
<dbReference type="Proteomes" id="UP000000378">
    <property type="component" value="Chromosome"/>
</dbReference>
<dbReference type="KEGG" id="slp:Slip_1724"/>
<keyword evidence="10" id="KW-0175">Coiled coil</keyword>
<dbReference type="GO" id="GO:0032153">
    <property type="term" value="C:cell division site"/>
    <property type="evidence" value="ECO:0007669"/>
    <property type="project" value="TreeGrafter"/>
</dbReference>
<evidence type="ECO:0000313" key="11">
    <source>
        <dbReference type="EMBL" id="ADI02481.1"/>
    </source>
</evidence>
<dbReference type="Gene3D" id="6.10.250.790">
    <property type="match status" value="1"/>
</dbReference>
<evidence type="ECO:0000313" key="12">
    <source>
        <dbReference type="Proteomes" id="UP000000378"/>
    </source>
</evidence>
<evidence type="ECO:0000256" key="1">
    <source>
        <dbReference type="ARBA" id="ARBA00004496"/>
    </source>
</evidence>
<evidence type="ECO:0000256" key="2">
    <source>
        <dbReference type="ARBA" id="ARBA00015195"/>
    </source>
</evidence>
<evidence type="ECO:0000256" key="4">
    <source>
        <dbReference type="ARBA" id="ARBA00022618"/>
    </source>
</evidence>